<gene>
    <name evidence="1" type="ORF">BD31_I1208</name>
</gene>
<dbReference type="EMBL" id="AEXL02000024">
    <property type="protein sequence ID" value="EIJ66735.1"/>
    <property type="molecule type" value="Genomic_DNA"/>
</dbReference>
<dbReference type="AlphaFoldDB" id="I3D4U2"/>
<keyword evidence="2" id="KW-1185">Reference proteome</keyword>
<sequence>MSKDQNTLTKILNEIKTELANLISLAKDSDKIDSRNLSKQAEALNEIIRTSGISEKDRNMLQKFALTLQEGISVKNLRYEKQDLERVLSNLND</sequence>
<evidence type="ECO:0000313" key="1">
    <source>
        <dbReference type="EMBL" id="EIJ66735.1"/>
    </source>
</evidence>
<name>I3D4U2_9ARCH</name>
<organism evidence="1 2">
    <name type="scientific">Candidatus Nitrosopumilus salarius BD31</name>
    <dbReference type="NCBI Taxonomy" id="859350"/>
    <lineage>
        <taxon>Archaea</taxon>
        <taxon>Nitrososphaerota</taxon>
        <taxon>Nitrososphaeria</taxon>
        <taxon>Nitrosopumilales</taxon>
        <taxon>Nitrosopumilaceae</taxon>
        <taxon>Nitrosopumilus</taxon>
    </lineage>
</organism>
<dbReference type="Proteomes" id="UP000003423">
    <property type="component" value="Unassembled WGS sequence"/>
</dbReference>
<evidence type="ECO:0000313" key="2">
    <source>
        <dbReference type="Proteomes" id="UP000003423"/>
    </source>
</evidence>
<proteinExistence type="predicted"/>
<dbReference type="PATRIC" id="fig|859350.6.peg.282"/>
<dbReference type="RefSeq" id="WP_008297359.1">
    <property type="nucleotide sequence ID" value="NZ_AEXL02000024.1"/>
</dbReference>
<dbReference type="OrthoDB" id="3038at2157"/>
<accession>I3D4U2</accession>
<reference evidence="1 2" key="1">
    <citation type="journal article" date="2012" name="J. Bacteriol.">
        <title>Genome sequence of "Candidatus Nitrosopumilus salaria" BD31, an ammonia-oxidizing archaeon from the San Francisco Bay estuary.</title>
        <authorList>
            <person name="Mosier A.C."/>
            <person name="Allen E.E."/>
            <person name="Kim M."/>
            <person name="Ferriera S."/>
            <person name="Francis C.A."/>
        </authorList>
    </citation>
    <scope>NUCLEOTIDE SEQUENCE [LARGE SCALE GENOMIC DNA]</scope>
    <source>
        <strain evidence="1 2">BD31</strain>
    </source>
</reference>
<protein>
    <submittedName>
        <fullName evidence="1">Uncharacterized protein</fullName>
    </submittedName>
</protein>
<comment type="caution">
    <text evidence="1">The sequence shown here is derived from an EMBL/GenBank/DDBJ whole genome shotgun (WGS) entry which is preliminary data.</text>
</comment>